<gene>
    <name evidence="5" type="ORF">KDL28_10265</name>
</gene>
<evidence type="ECO:0000259" key="4">
    <source>
        <dbReference type="Pfam" id="PF00881"/>
    </source>
</evidence>
<dbReference type="Proteomes" id="UP001165283">
    <property type="component" value="Unassembled WGS sequence"/>
</dbReference>
<dbReference type="Gene3D" id="3.40.109.10">
    <property type="entry name" value="NADH Oxidase"/>
    <property type="match status" value="1"/>
</dbReference>
<dbReference type="Pfam" id="PF00881">
    <property type="entry name" value="Nitroreductase"/>
    <property type="match status" value="1"/>
</dbReference>
<feature type="domain" description="Nitroreductase" evidence="4">
    <location>
        <begin position="12"/>
        <end position="183"/>
    </location>
</feature>
<sequence length="219" mass="23915">MELTEAMRTTGTCRYFRPDPVPDEVLHRAFDAARFGPQGGNRQPVRWVVVRDPANRKALADLYLPLWKAYFDGISAGSVNVATLPRTVRDADHFAEHMAEVPAIVVACAELDGLHPTDTELGRLSVVGGGSIYPTVQNLCLALRDQGVGTAFTTLLCITEPAVRELLAIPEGFITAGHIAVGYPERPFPRKLSRSPVEDIVFAETFERPYFPTPTPTGG</sequence>
<dbReference type="SUPFAM" id="SSF55469">
    <property type="entry name" value="FMN-dependent nitroreductase-like"/>
    <property type="match status" value="1"/>
</dbReference>
<name>A0ABT0ZXK1_9PSEU</name>
<comment type="caution">
    <text evidence="5">The sequence shown here is derived from an EMBL/GenBank/DDBJ whole genome shotgun (WGS) entry which is preliminary data.</text>
</comment>
<evidence type="ECO:0000256" key="2">
    <source>
        <dbReference type="ARBA" id="ARBA00022643"/>
    </source>
</evidence>
<dbReference type="PANTHER" id="PTHR23026:SF90">
    <property type="entry name" value="IODOTYROSINE DEIODINASE 1"/>
    <property type="match status" value="1"/>
</dbReference>
<dbReference type="InterPro" id="IPR029479">
    <property type="entry name" value="Nitroreductase"/>
</dbReference>
<evidence type="ECO:0000256" key="1">
    <source>
        <dbReference type="ARBA" id="ARBA00022630"/>
    </source>
</evidence>
<dbReference type="RefSeq" id="WP_252437251.1">
    <property type="nucleotide sequence ID" value="NZ_JAGSOV010000022.1"/>
</dbReference>
<dbReference type="EMBL" id="JAGSOV010000022">
    <property type="protein sequence ID" value="MCO1655436.1"/>
    <property type="molecule type" value="Genomic_DNA"/>
</dbReference>
<accession>A0ABT0ZXK1</accession>
<keyword evidence="3" id="KW-0560">Oxidoreductase</keyword>
<keyword evidence="2" id="KW-0288">FMN</keyword>
<dbReference type="InterPro" id="IPR000415">
    <property type="entry name" value="Nitroreductase-like"/>
</dbReference>
<proteinExistence type="predicted"/>
<keyword evidence="6" id="KW-1185">Reference proteome</keyword>
<keyword evidence="1" id="KW-0285">Flavoprotein</keyword>
<protein>
    <submittedName>
        <fullName evidence="5">Nitroreductase family protein</fullName>
    </submittedName>
</protein>
<evidence type="ECO:0000256" key="3">
    <source>
        <dbReference type="ARBA" id="ARBA00023002"/>
    </source>
</evidence>
<dbReference type="CDD" id="cd02062">
    <property type="entry name" value="Nitro_FMN_reductase"/>
    <property type="match status" value="1"/>
</dbReference>
<evidence type="ECO:0000313" key="6">
    <source>
        <dbReference type="Proteomes" id="UP001165283"/>
    </source>
</evidence>
<reference evidence="5" key="1">
    <citation type="submission" date="2021-04" db="EMBL/GenBank/DDBJ databases">
        <title>Pseudonocardia sp. nov., isolated from sandy soil of mangrove forest.</title>
        <authorList>
            <person name="Zan Z."/>
            <person name="Huang R."/>
            <person name="Liu W."/>
        </authorList>
    </citation>
    <scope>NUCLEOTIDE SEQUENCE</scope>
    <source>
        <strain evidence="5">S2-4</strain>
    </source>
</reference>
<dbReference type="InterPro" id="IPR050627">
    <property type="entry name" value="Nitroreductase/BluB"/>
</dbReference>
<dbReference type="PANTHER" id="PTHR23026">
    <property type="entry name" value="NADPH NITROREDUCTASE"/>
    <property type="match status" value="1"/>
</dbReference>
<evidence type="ECO:0000313" key="5">
    <source>
        <dbReference type="EMBL" id="MCO1655436.1"/>
    </source>
</evidence>
<organism evidence="5 6">
    <name type="scientific">Pseudonocardia humida</name>
    <dbReference type="NCBI Taxonomy" id="2800819"/>
    <lineage>
        <taxon>Bacteria</taxon>
        <taxon>Bacillati</taxon>
        <taxon>Actinomycetota</taxon>
        <taxon>Actinomycetes</taxon>
        <taxon>Pseudonocardiales</taxon>
        <taxon>Pseudonocardiaceae</taxon>
        <taxon>Pseudonocardia</taxon>
    </lineage>
</organism>